<reference evidence="2" key="1">
    <citation type="submission" date="2023-03" db="EMBL/GenBank/DDBJ databases">
        <title>Massive genome expansion in bonnet fungi (Mycena s.s.) driven by repeated elements and novel gene families across ecological guilds.</title>
        <authorList>
            <consortium name="Lawrence Berkeley National Laboratory"/>
            <person name="Harder C.B."/>
            <person name="Miyauchi S."/>
            <person name="Viragh M."/>
            <person name="Kuo A."/>
            <person name="Thoen E."/>
            <person name="Andreopoulos B."/>
            <person name="Lu D."/>
            <person name="Skrede I."/>
            <person name="Drula E."/>
            <person name="Henrissat B."/>
            <person name="Morin E."/>
            <person name="Kohler A."/>
            <person name="Barry K."/>
            <person name="LaButti K."/>
            <person name="Morin E."/>
            <person name="Salamov A."/>
            <person name="Lipzen A."/>
            <person name="Mereny Z."/>
            <person name="Hegedus B."/>
            <person name="Baldrian P."/>
            <person name="Stursova M."/>
            <person name="Weitz H."/>
            <person name="Taylor A."/>
            <person name="Grigoriev I.V."/>
            <person name="Nagy L.G."/>
            <person name="Martin F."/>
            <person name="Kauserud H."/>
        </authorList>
    </citation>
    <scope>NUCLEOTIDE SEQUENCE</scope>
    <source>
        <strain evidence="2">9144</strain>
    </source>
</reference>
<feature type="region of interest" description="Disordered" evidence="1">
    <location>
        <begin position="84"/>
        <end position="132"/>
    </location>
</feature>
<accession>A0AAD6UUY2</accession>
<dbReference type="AlphaFoldDB" id="A0AAD6UUY2"/>
<dbReference type="EMBL" id="JARJCW010000094">
    <property type="protein sequence ID" value="KAJ7194952.1"/>
    <property type="molecule type" value="Genomic_DNA"/>
</dbReference>
<evidence type="ECO:0000313" key="3">
    <source>
        <dbReference type="Proteomes" id="UP001219525"/>
    </source>
</evidence>
<comment type="caution">
    <text evidence="2">The sequence shown here is derived from an EMBL/GenBank/DDBJ whole genome shotgun (WGS) entry which is preliminary data.</text>
</comment>
<dbReference type="Proteomes" id="UP001219525">
    <property type="component" value="Unassembled WGS sequence"/>
</dbReference>
<evidence type="ECO:0000313" key="2">
    <source>
        <dbReference type="EMBL" id="KAJ7194952.1"/>
    </source>
</evidence>
<sequence length="168" mass="18925">MKQFAARDYKDTIQCLLPPLEGLYPRLDKLLLDTSFDLVTFHGMAKLRLHTNKTVADFHVVTTDMCASIRKFARDTRKIKTFETPRERDRRCKRAQAANQKMHATNATSDSTAAESPLAAQPATGSSSARREKVFNVETPKFHSLGYYPDSVKKDGSLDSHTTQNVSF</sequence>
<protein>
    <submittedName>
        <fullName evidence="2">Uncharacterized protein</fullName>
    </submittedName>
</protein>
<proteinExistence type="predicted"/>
<name>A0AAD6UUY2_9AGAR</name>
<evidence type="ECO:0000256" key="1">
    <source>
        <dbReference type="SAM" id="MobiDB-lite"/>
    </source>
</evidence>
<keyword evidence="3" id="KW-1185">Reference proteome</keyword>
<organism evidence="2 3">
    <name type="scientific">Mycena pura</name>
    <dbReference type="NCBI Taxonomy" id="153505"/>
    <lineage>
        <taxon>Eukaryota</taxon>
        <taxon>Fungi</taxon>
        <taxon>Dikarya</taxon>
        <taxon>Basidiomycota</taxon>
        <taxon>Agaricomycotina</taxon>
        <taxon>Agaricomycetes</taxon>
        <taxon>Agaricomycetidae</taxon>
        <taxon>Agaricales</taxon>
        <taxon>Marasmiineae</taxon>
        <taxon>Mycenaceae</taxon>
        <taxon>Mycena</taxon>
    </lineage>
</organism>
<feature type="compositionally biased region" description="Polar residues" evidence="1">
    <location>
        <begin position="97"/>
        <end position="114"/>
    </location>
</feature>
<gene>
    <name evidence="2" type="ORF">GGX14DRAFT_377473</name>
</gene>